<reference evidence="1" key="1">
    <citation type="submission" date="2022-07" db="EMBL/GenBank/DDBJ databases">
        <title>Genome Sequence of Phlebia brevispora.</title>
        <authorList>
            <person name="Buettner E."/>
        </authorList>
    </citation>
    <scope>NUCLEOTIDE SEQUENCE</scope>
    <source>
        <strain evidence="1">MPL23</strain>
    </source>
</reference>
<sequence length="239" mass="28118">MPKVIAKYSVVAKNEATSLLERITPCKDTRIKWSNVFVPRKAPKPFHEKVRTRTFTPEELEFFREDWLLRVAEMNLKFQFAAEERRRERLINCISDPTPPLIDRIAPRNEYIPPAPPAKELKFHKTKILARIKEFEPVLEATKTQLDPFFFALRHEDSREDLGLSFSVPAEVRTELWGWWDRFQVLYDELRTLGHDLTNAQWRQFGGAMKRIGKVSFEDLDNRIPEISQKLADLKITLP</sequence>
<accession>A0ACC1SH66</accession>
<organism evidence="1 2">
    <name type="scientific">Phlebia brevispora</name>
    <dbReference type="NCBI Taxonomy" id="194682"/>
    <lineage>
        <taxon>Eukaryota</taxon>
        <taxon>Fungi</taxon>
        <taxon>Dikarya</taxon>
        <taxon>Basidiomycota</taxon>
        <taxon>Agaricomycotina</taxon>
        <taxon>Agaricomycetes</taxon>
        <taxon>Polyporales</taxon>
        <taxon>Meruliaceae</taxon>
        <taxon>Phlebia</taxon>
    </lineage>
</organism>
<proteinExistence type="predicted"/>
<protein>
    <submittedName>
        <fullName evidence="1">Uncharacterized protein</fullName>
    </submittedName>
</protein>
<name>A0ACC1SH66_9APHY</name>
<evidence type="ECO:0000313" key="1">
    <source>
        <dbReference type="EMBL" id="KAJ3539676.1"/>
    </source>
</evidence>
<dbReference type="Proteomes" id="UP001148662">
    <property type="component" value="Unassembled WGS sequence"/>
</dbReference>
<dbReference type="EMBL" id="JANHOG010001288">
    <property type="protein sequence ID" value="KAJ3539676.1"/>
    <property type="molecule type" value="Genomic_DNA"/>
</dbReference>
<keyword evidence="2" id="KW-1185">Reference proteome</keyword>
<comment type="caution">
    <text evidence="1">The sequence shown here is derived from an EMBL/GenBank/DDBJ whole genome shotgun (WGS) entry which is preliminary data.</text>
</comment>
<gene>
    <name evidence="1" type="ORF">NM688_g6332</name>
</gene>
<evidence type="ECO:0000313" key="2">
    <source>
        <dbReference type="Proteomes" id="UP001148662"/>
    </source>
</evidence>